<feature type="transmembrane region" description="Helical" evidence="1">
    <location>
        <begin position="66"/>
        <end position="86"/>
    </location>
</feature>
<name>A0ABR2JY47_9EUKA</name>
<keyword evidence="1" id="KW-0472">Membrane</keyword>
<dbReference type="EMBL" id="JAPFFF010000009">
    <property type="protein sequence ID" value="KAK8883187.1"/>
    <property type="molecule type" value="Genomic_DNA"/>
</dbReference>
<accession>A0ABR2JY47</accession>
<dbReference type="Proteomes" id="UP001470230">
    <property type="component" value="Unassembled WGS sequence"/>
</dbReference>
<evidence type="ECO:0000256" key="1">
    <source>
        <dbReference type="SAM" id="Phobius"/>
    </source>
</evidence>
<feature type="transmembrane region" description="Helical" evidence="1">
    <location>
        <begin position="25"/>
        <end position="54"/>
    </location>
</feature>
<feature type="transmembrane region" description="Helical" evidence="1">
    <location>
        <begin position="107"/>
        <end position="127"/>
    </location>
</feature>
<keyword evidence="1" id="KW-0812">Transmembrane</keyword>
<gene>
    <name evidence="2" type="ORF">M9Y10_045838</name>
</gene>
<keyword evidence="3" id="KW-1185">Reference proteome</keyword>
<keyword evidence="1" id="KW-1133">Transmembrane helix</keyword>
<comment type="caution">
    <text evidence="2">The sequence shown here is derived from an EMBL/GenBank/DDBJ whole genome shotgun (WGS) entry which is preliminary data.</text>
</comment>
<sequence>MGNKKDKKSDKKIDEVSQNLERKHFYIMFTIASILFSVLLAGINSSHLILFYVFEKQPFFPPGWNPWYNVIYVIGFYMLLYSYVYVKSYQIAKNNRNDGITENDTSSTIFIYVALSIFACSFVLHVYTEWFILDYQPPNYISD</sequence>
<evidence type="ECO:0000313" key="3">
    <source>
        <dbReference type="Proteomes" id="UP001470230"/>
    </source>
</evidence>
<proteinExistence type="predicted"/>
<reference evidence="2 3" key="1">
    <citation type="submission" date="2024-04" db="EMBL/GenBank/DDBJ databases">
        <title>Tritrichomonas musculus Genome.</title>
        <authorList>
            <person name="Alves-Ferreira E."/>
            <person name="Grigg M."/>
            <person name="Lorenzi H."/>
            <person name="Galac M."/>
        </authorList>
    </citation>
    <scope>NUCLEOTIDE SEQUENCE [LARGE SCALE GENOMIC DNA]</scope>
    <source>
        <strain evidence="2 3">EAF2021</strain>
    </source>
</reference>
<organism evidence="2 3">
    <name type="scientific">Tritrichomonas musculus</name>
    <dbReference type="NCBI Taxonomy" id="1915356"/>
    <lineage>
        <taxon>Eukaryota</taxon>
        <taxon>Metamonada</taxon>
        <taxon>Parabasalia</taxon>
        <taxon>Tritrichomonadida</taxon>
        <taxon>Tritrichomonadidae</taxon>
        <taxon>Tritrichomonas</taxon>
    </lineage>
</organism>
<protein>
    <submittedName>
        <fullName evidence="2">Uncharacterized protein</fullName>
    </submittedName>
</protein>
<evidence type="ECO:0000313" key="2">
    <source>
        <dbReference type="EMBL" id="KAK8883187.1"/>
    </source>
</evidence>